<keyword evidence="1" id="KW-1133">Transmembrane helix</keyword>
<dbReference type="AlphaFoldDB" id="A0A7R9H2J9"/>
<gene>
    <name evidence="2" type="ORF">TPSB3V08_LOCUS5021</name>
</gene>
<dbReference type="Gene3D" id="1.20.1070.10">
    <property type="entry name" value="Rhodopsin 7-helix transmembrane proteins"/>
    <property type="match status" value="1"/>
</dbReference>
<organism evidence="2">
    <name type="scientific">Timema poppense</name>
    <name type="common">Walking stick</name>
    <dbReference type="NCBI Taxonomy" id="170557"/>
    <lineage>
        <taxon>Eukaryota</taxon>
        <taxon>Metazoa</taxon>
        <taxon>Ecdysozoa</taxon>
        <taxon>Arthropoda</taxon>
        <taxon>Hexapoda</taxon>
        <taxon>Insecta</taxon>
        <taxon>Pterygota</taxon>
        <taxon>Neoptera</taxon>
        <taxon>Polyneoptera</taxon>
        <taxon>Phasmatodea</taxon>
        <taxon>Timematodea</taxon>
        <taxon>Timematoidea</taxon>
        <taxon>Timematidae</taxon>
        <taxon>Timema</taxon>
    </lineage>
</organism>
<accession>A0A7R9H2J9</accession>
<evidence type="ECO:0000256" key="1">
    <source>
        <dbReference type="SAM" id="Phobius"/>
    </source>
</evidence>
<proteinExistence type="predicted"/>
<evidence type="ECO:0000313" key="2">
    <source>
        <dbReference type="EMBL" id="CAD7405498.1"/>
    </source>
</evidence>
<feature type="transmembrane region" description="Helical" evidence="1">
    <location>
        <begin position="173"/>
        <end position="200"/>
    </location>
</feature>
<reference evidence="2" key="1">
    <citation type="submission" date="2020-11" db="EMBL/GenBank/DDBJ databases">
        <authorList>
            <person name="Tran Van P."/>
        </authorList>
    </citation>
    <scope>NUCLEOTIDE SEQUENCE</scope>
</reference>
<keyword evidence="1" id="KW-0812">Transmembrane</keyword>
<feature type="transmembrane region" description="Helical" evidence="1">
    <location>
        <begin position="212"/>
        <end position="236"/>
    </location>
</feature>
<name>A0A7R9H2J9_TIMPO</name>
<sequence length="268" mass="30060">MVLIRDGVSDGYEGSRRGGVGGLLSRLPRALTSQPAALIEVHWFREATHHMCYSTQESDPNNVLVCFRRLRITCITLHRNILIAIFRYVSGELDLYVSKLDISSEFMENTVDRPKSRTFPDCIAVLEYIDKVLEFVLQPVPSCRRSMTPETEKVVFAVYDESLMDKNGTGCKILAVLVLISANSMFAMMLLEAVFLHRLIAAAFKAEPNMKILYCFAAGQIMFATVAATFRAPYFYISSKQTPVEADKLQVGFSRGDVVIVYVFISAN</sequence>
<protein>
    <submittedName>
        <fullName evidence="2">Uncharacterized protein</fullName>
    </submittedName>
</protein>
<dbReference type="EMBL" id="OD002550">
    <property type="protein sequence ID" value="CAD7405498.1"/>
    <property type="molecule type" value="Genomic_DNA"/>
</dbReference>
<keyword evidence="1" id="KW-0472">Membrane</keyword>